<comment type="caution">
    <text evidence="2">The sequence shown here is derived from an EMBL/GenBank/DDBJ whole genome shotgun (WGS) entry which is preliminary data.</text>
</comment>
<name>A0A4Z2EP81_9TELE</name>
<organism evidence="2 3">
    <name type="scientific">Liparis tanakae</name>
    <name type="common">Tanaka's snailfish</name>
    <dbReference type="NCBI Taxonomy" id="230148"/>
    <lineage>
        <taxon>Eukaryota</taxon>
        <taxon>Metazoa</taxon>
        <taxon>Chordata</taxon>
        <taxon>Craniata</taxon>
        <taxon>Vertebrata</taxon>
        <taxon>Euteleostomi</taxon>
        <taxon>Actinopterygii</taxon>
        <taxon>Neopterygii</taxon>
        <taxon>Teleostei</taxon>
        <taxon>Neoteleostei</taxon>
        <taxon>Acanthomorphata</taxon>
        <taxon>Eupercaria</taxon>
        <taxon>Perciformes</taxon>
        <taxon>Cottioidei</taxon>
        <taxon>Cottales</taxon>
        <taxon>Liparidae</taxon>
        <taxon>Liparis</taxon>
    </lineage>
</organism>
<proteinExistence type="predicted"/>
<accession>A0A4Z2EP81</accession>
<keyword evidence="3" id="KW-1185">Reference proteome</keyword>
<gene>
    <name evidence="2" type="ORF">EYF80_059251</name>
</gene>
<dbReference type="EMBL" id="SRLO01004316">
    <property type="protein sequence ID" value="TNN30593.1"/>
    <property type="molecule type" value="Genomic_DNA"/>
</dbReference>
<evidence type="ECO:0000313" key="2">
    <source>
        <dbReference type="EMBL" id="TNN30593.1"/>
    </source>
</evidence>
<dbReference type="AlphaFoldDB" id="A0A4Z2EP81"/>
<reference evidence="2 3" key="1">
    <citation type="submission" date="2019-03" db="EMBL/GenBank/DDBJ databases">
        <title>First draft genome of Liparis tanakae, snailfish: a comprehensive survey of snailfish specific genes.</title>
        <authorList>
            <person name="Kim W."/>
            <person name="Song I."/>
            <person name="Jeong J.-H."/>
            <person name="Kim D."/>
            <person name="Kim S."/>
            <person name="Ryu S."/>
            <person name="Song J.Y."/>
            <person name="Lee S.K."/>
        </authorList>
    </citation>
    <scope>NUCLEOTIDE SEQUENCE [LARGE SCALE GENOMIC DNA]</scope>
    <source>
        <tissue evidence="2">Muscle</tissue>
    </source>
</reference>
<evidence type="ECO:0000256" key="1">
    <source>
        <dbReference type="SAM" id="MobiDB-lite"/>
    </source>
</evidence>
<sequence>MGAGVLRRSQPASAGRCRVSSRPTDAGQRDTCTPLYINTLTDLWRAYSLRPALLPGNGRRVEHRPATRGAGYFCSAEGRKAGSLFTPLVIHQLARLQLAAVC</sequence>
<dbReference type="Proteomes" id="UP000314294">
    <property type="component" value="Unassembled WGS sequence"/>
</dbReference>
<feature type="region of interest" description="Disordered" evidence="1">
    <location>
        <begin position="1"/>
        <end position="28"/>
    </location>
</feature>
<evidence type="ECO:0000313" key="3">
    <source>
        <dbReference type="Proteomes" id="UP000314294"/>
    </source>
</evidence>
<protein>
    <submittedName>
        <fullName evidence="2">Uncharacterized protein</fullName>
    </submittedName>
</protein>